<evidence type="ECO:0000256" key="2">
    <source>
        <dbReference type="SAM" id="Phobius"/>
    </source>
</evidence>
<feature type="region of interest" description="Disordered" evidence="1">
    <location>
        <begin position="363"/>
        <end position="382"/>
    </location>
</feature>
<dbReference type="AlphaFoldDB" id="A0A5D5AH10"/>
<feature type="transmembrane region" description="Helical" evidence="2">
    <location>
        <begin position="67"/>
        <end position="86"/>
    </location>
</feature>
<sequence>MSSLTEFGRQWFEDIIETTTEWFQDGLVEGYHDITETVFGTPVPETTGNFVFGTPSNDPWVDLHDTLVTGEIMLLSLLLLVMFVQGRHTLRIFNFGSVYEARQAQRSAWTGAFFIVTWYWIAVLIVYLVDGFTIALVPDIDALREALIAFLQVTISNHALALLMATVGGISMWCLQALFFIREILLYIYLYSMPIIIAVAYGYLPVISRVARRIAVKFVPLVIMPLPVAILFRGYDLLFGTGAESSLAPESNFLSYLVGASLPVFSLLLIWKLFAYASPLTTKVIGGATKGAATVGATIGAAYVAGPLAAMTASRWGPKAAAWQVASQRMRGQSKTDTSQSGRSHSSSGGSSGTVHDNVVSDAYGQRGVPQYRRTENDPGYY</sequence>
<feature type="transmembrane region" description="Helical" evidence="2">
    <location>
        <begin position="187"/>
        <end position="207"/>
    </location>
</feature>
<protein>
    <recommendedName>
        <fullName evidence="5">Type IV secretion system protein TrbL</fullName>
    </recommendedName>
</protein>
<feature type="transmembrane region" description="Helical" evidence="2">
    <location>
        <begin position="107"/>
        <end position="128"/>
    </location>
</feature>
<feature type="compositionally biased region" description="Basic and acidic residues" evidence="1">
    <location>
        <begin position="373"/>
        <end position="382"/>
    </location>
</feature>
<accession>A0A5D5AH10</accession>
<dbReference type="Proteomes" id="UP000324104">
    <property type="component" value="Unassembled WGS sequence"/>
</dbReference>
<dbReference type="Pfam" id="PF19590">
    <property type="entry name" value="TrbL_3"/>
    <property type="match status" value="1"/>
</dbReference>
<evidence type="ECO:0000313" key="3">
    <source>
        <dbReference type="EMBL" id="TYT60996.1"/>
    </source>
</evidence>
<evidence type="ECO:0000256" key="1">
    <source>
        <dbReference type="SAM" id="MobiDB-lite"/>
    </source>
</evidence>
<reference evidence="3 4" key="1">
    <citation type="submission" date="2019-08" db="EMBL/GenBank/DDBJ databases">
        <title>Archaea genome.</title>
        <authorList>
            <person name="Kajale S."/>
            <person name="Shouche Y."/>
            <person name="Deshpande N."/>
            <person name="Sharma A."/>
        </authorList>
    </citation>
    <scope>NUCLEOTIDE SEQUENCE [LARGE SCALE GENOMIC DNA]</scope>
    <source>
        <strain evidence="3 4">ESP3B_9</strain>
    </source>
</reference>
<dbReference type="InterPro" id="IPR045782">
    <property type="entry name" value="TrbL_3"/>
</dbReference>
<proteinExistence type="predicted"/>
<organism evidence="3 4">
    <name type="scientific">Natrialba swarupiae</name>
    <dbReference type="NCBI Taxonomy" id="2448032"/>
    <lineage>
        <taxon>Archaea</taxon>
        <taxon>Methanobacteriati</taxon>
        <taxon>Methanobacteriota</taxon>
        <taxon>Stenosarchaea group</taxon>
        <taxon>Halobacteria</taxon>
        <taxon>Halobacteriales</taxon>
        <taxon>Natrialbaceae</taxon>
        <taxon>Natrialba</taxon>
    </lineage>
</organism>
<feature type="transmembrane region" description="Helical" evidence="2">
    <location>
        <begin position="253"/>
        <end position="274"/>
    </location>
</feature>
<feature type="transmembrane region" description="Helical" evidence="2">
    <location>
        <begin position="214"/>
        <end position="233"/>
    </location>
</feature>
<feature type="transmembrane region" description="Helical" evidence="2">
    <location>
        <begin position="160"/>
        <end position="181"/>
    </location>
</feature>
<feature type="compositionally biased region" description="Polar residues" evidence="1">
    <location>
        <begin position="327"/>
        <end position="338"/>
    </location>
</feature>
<keyword evidence="4" id="KW-1185">Reference proteome</keyword>
<keyword evidence="2" id="KW-0472">Membrane</keyword>
<keyword evidence="2" id="KW-0812">Transmembrane</keyword>
<dbReference type="RefSeq" id="WP_149082506.1">
    <property type="nucleotide sequence ID" value="NZ_VTAW01000025.1"/>
</dbReference>
<feature type="region of interest" description="Disordered" evidence="1">
    <location>
        <begin position="327"/>
        <end position="358"/>
    </location>
</feature>
<comment type="caution">
    <text evidence="3">The sequence shown here is derived from an EMBL/GenBank/DDBJ whole genome shotgun (WGS) entry which is preliminary data.</text>
</comment>
<gene>
    <name evidence="3" type="ORF">FYC77_16060</name>
</gene>
<dbReference type="EMBL" id="VTAW01000025">
    <property type="protein sequence ID" value="TYT60996.1"/>
    <property type="molecule type" value="Genomic_DNA"/>
</dbReference>
<feature type="compositionally biased region" description="Low complexity" evidence="1">
    <location>
        <begin position="339"/>
        <end position="349"/>
    </location>
</feature>
<evidence type="ECO:0000313" key="4">
    <source>
        <dbReference type="Proteomes" id="UP000324104"/>
    </source>
</evidence>
<keyword evidence="2" id="KW-1133">Transmembrane helix</keyword>
<name>A0A5D5AH10_9EURY</name>
<evidence type="ECO:0008006" key="5">
    <source>
        <dbReference type="Google" id="ProtNLM"/>
    </source>
</evidence>